<keyword evidence="8" id="KW-0489">Methyltransferase</keyword>
<comment type="subcellular location">
    <subcellularLocation>
        <location evidence="3">Nucleus</location>
    </subcellularLocation>
</comment>
<feature type="binding site" evidence="4">
    <location>
        <begin position="731"/>
        <end position="732"/>
    </location>
    <ligand>
        <name>FAD</name>
        <dbReference type="ChEBI" id="CHEBI:57692"/>
    </ligand>
</feature>
<name>A0A2B4RG06_STYPI</name>
<dbReference type="InterPro" id="IPR017366">
    <property type="entry name" value="Hist_Lys-spec_deMease"/>
</dbReference>
<dbReference type="SUPFAM" id="SSF54373">
    <property type="entry name" value="FAD-linked reductases, C-terminal domain"/>
    <property type="match status" value="1"/>
</dbReference>
<keyword evidence="3" id="KW-0678">Repressor</keyword>
<reference evidence="9" key="1">
    <citation type="journal article" date="2017" name="bioRxiv">
        <title>Comparative analysis of the genomes of Stylophora pistillata and Acropora digitifera provides evidence for extensive differences between species of corals.</title>
        <authorList>
            <person name="Voolstra C.R."/>
            <person name="Li Y."/>
            <person name="Liew Y.J."/>
            <person name="Baumgarten S."/>
            <person name="Zoccola D."/>
            <person name="Flot J.-F."/>
            <person name="Tambutte S."/>
            <person name="Allemand D."/>
            <person name="Aranda M."/>
        </authorList>
    </citation>
    <scope>NUCLEOTIDE SEQUENCE [LARGE SCALE GENOMIC DNA]</scope>
</reference>
<feature type="binding site" evidence="4">
    <location>
        <begin position="245"/>
        <end position="246"/>
    </location>
    <ligand>
        <name>FAD</name>
        <dbReference type="ChEBI" id="CHEBI:57692"/>
    </ligand>
</feature>
<dbReference type="FunFam" id="1.10.287.80:FF:000002">
    <property type="entry name" value="Lysine-specific histone demethylase 1A"/>
    <property type="match status" value="1"/>
</dbReference>
<feature type="domain" description="SWIRM" evidence="7">
    <location>
        <begin position="131"/>
        <end position="185"/>
    </location>
</feature>
<feature type="binding site" evidence="4">
    <location>
        <position position="722"/>
    </location>
    <ligand>
        <name>FAD</name>
        <dbReference type="ChEBI" id="CHEBI:57692"/>
    </ligand>
</feature>
<evidence type="ECO:0000256" key="5">
    <source>
        <dbReference type="SAM" id="Coils"/>
    </source>
</evidence>
<keyword evidence="3" id="KW-0285">Flavoprotein</keyword>
<feature type="compositionally biased region" description="Low complexity" evidence="6">
    <location>
        <begin position="28"/>
        <end position="40"/>
    </location>
</feature>
<evidence type="ECO:0000313" key="9">
    <source>
        <dbReference type="Proteomes" id="UP000225706"/>
    </source>
</evidence>
<dbReference type="PIRSF" id="PIRSF038051">
    <property type="entry name" value="Histone_Lys-demethylase"/>
    <property type="match status" value="1"/>
</dbReference>
<dbReference type="GO" id="GO:0008168">
    <property type="term" value="F:methyltransferase activity"/>
    <property type="evidence" value="ECO:0007669"/>
    <property type="project" value="UniProtKB-KW"/>
</dbReference>
<dbReference type="EMBL" id="LSMT01000537">
    <property type="protein sequence ID" value="PFX16541.1"/>
    <property type="molecule type" value="Genomic_DNA"/>
</dbReference>
<dbReference type="PANTHER" id="PTHR10742">
    <property type="entry name" value="FLAVIN MONOAMINE OXIDASE"/>
    <property type="match status" value="1"/>
</dbReference>
<dbReference type="OrthoDB" id="9982100at2759"/>
<dbReference type="InterPro" id="IPR007526">
    <property type="entry name" value="SWIRM"/>
</dbReference>
<accession>A0A2B4RG06</accession>
<keyword evidence="3 4" id="KW-0274">FAD</keyword>
<dbReference type="FunFam" id="3.90.660.10:FF:000001">
    <property type="entry name" value="Lysine-specific histone demethylase"/>
    <property type="match status" value="1"/>
</dbReference>
<keyword evidence="3" id="KW-0804">Transcription</keyword>
<dbReference type="GO" id="GO:0006355">
    <property type="term" value="P:regulation of DNA-templated transcription"/>
    <property type="evidence" value="ECO:0007669"/>
    <property type="project" value="InterPro"/>
</dbReference>
<dbReference type="SUPFAM" id="SSF46689">
    <property type="entry name" value="Homeodomain-like"/>
    <property type="match status" value="1"/>
</dbReference>
<dbReference type="GO" id="GO:0050660">
    <property type="term" value="F:flavin adenine dinucleotide binding"/>
    <property type="evidence" value="ECO:0007669"/>
    <property type="project" value="UniProtKB-UniRule"/>
</dbReference>
<dbReference type="Pfam" id="PF01593">
    <property type="entry name" value="Amino_oxidase"/>
    <property type="match status" value="1"/>
</dbReference>
<dbReference type="InterPro" id="IPR002937">
    <property type="entry name" value="Amino_oxidase"/>
</dbReference>
<protein>
    <recommendedName>
        <fullName evidence="3">Lysine-specific histone demethylase</fullName>
        <ecNumber evidence="3">1.14.99.66</ecNumber>
    </recommendedName>
</protein>
<keyword evidence="9" id="KW-1185">Reference proteome</keyword>
<keyword evidence="8" id="KW-0808">Transferase</keyword>
<dbReference type="Pfam" id="PF04433">
    <property type="entry name" value="SWIRM"/>
    <property type="match status" value="1"/>
</dbReference>
<dbReference type="PROSITE" id="PS50934">
    <property type="entry name" value="SWIRM"/>
    <property type="match status" value="1"/>
</dbReference>
<gene>
    <name evidence="8" type="primary">Kdm1a</name>
    <name evidence="8" type="ORF">AWC38_SpisGene19171</name>
</gene>
<evidence type="ECO:0000256" key="2">
    <source>
        <dbReference type="ARBA" id="ARBA00023002"/>
    </source>
</evidence>
<feature type="region of interest" description="Disordered" evidence="6">
    <location>
        <begin position="1"/>
        <end position="60"/>
    </location>
</feature>
<feature type="region of interest" description="Disordered" evidence="6">
    <location>
        <begin position="105"/>
        <end position="127"/>
    </location>
</feature>
<keyword evidence="3" id="KW-0156">Chromatin regulator</keyword>
<dbReference type="Gene3D" id="3.90.660.10">
    <property type="match status" value="1"/>
</dbReference>
<dbReference type="EC" id="1.14.99.66" evidence="3"/>
<comment type="function">
    <text evidence="3">Histone demethylase that specifically demethylates 'Lys-4' of histone H3, a specific tag for epigenetic transcriptional activation, thereby acting as a corepressor. Acts by oxidizing the substrate by FAD to generate the corresponding imine that is subsequently hydrolyzed. Demethylates both mono- and di-methylated 'Lys-4' of histone H3.</text>
</comment>
<dbReference type="InterPro" id="IPR009057">
    <property type="entry name" value="Homeodomain-like_sf"/>
</dbReference>
<comment type="cofactor">
    <cofactor evidence="3 4">
        <name>FAD</name>
        <dbReference type="ChEBI" id="CHEBI:57692"/>
    </cofactor>
</comment>
<evidence type="ECO:0000256" key="1">
    <source>
        <dbReference type="ARBA" id="ARBA00005995"/>
    </source>
</evidence>
<evidence type="ECO:0000256" key="3">
    <source>
        <dbReference type="PIRNR" id="PIRNR038051"/>
    </source>
</evidence>
<dbReference type="Gene3D" id="1.10.10.10">
    <property type="entry name" value="Winged helix-like DNA-binding domain superfamily/Winged helix DNA-binding domain"/>
    <property type="match status" value="1"/>
</dbReference>
<feature type="binding site" evidence="4">
    <location>
        <position position="229"/>
    </location>
    <ligand>
        <name>FAD</name>
        <dbReference type="ChEBI" id="CHEBI:57692"/>
    </ligand>
</feature>
<evidence type="ECO:0000256" key="4">
    <source>
        <dbReference type="PIRSR" id="PIRSR038051-1"/>
    </source>
</evidence>
<keyword evidence="3" id="KW-0539">Nucleus</keyword>
<evidence type="ECO:0000313" key="8">
    <source>
        <dbReference type="EMBL" id="PFX16541.1"/>
    </source>
</evidence>
<feature type="compositionally biased region" description="Acidic residues" evidence="6">
    <location>
        <begin position="115"/>
        <end position="127"/>
    </location>
</feature>
<feature type="coiled-coil region" evidence="5">
    <location>
        <begin position="352"/>
        <end position="428"/>
    </location>
</feature>
<dbReference type="GO" id="GO:0005634">
    <property type="term" value="C:nucleus"/>
    <property type="evidence" value="ECO:0007669"/>
    <property type="project" value="UniProtKB-SubCell"/>
</dbReference>
<proteinExistence type="inferred from homology"/>
<keyword evidence="5" id="KW-0175">Coiled coil</keyword>
<comment type="catalytic activity">
    <reaction evidence="3">
        <text>N(6),N(6)-dimethyl-L-lysyl(4)-[histone H3] + 2 A + 2 H2O = L-lysyl(4)-[histone H3] + 2 formaldehyde + 2 AH2</text>
        <dbReference type="Rhea" id="RHEA:60244"/>
        <dbReference type="Rhea" id="RHEA-COMP:15540"/>
        <dbReference type="Rhea" id="RHEA-COMP:15547"/>
        <dbReference type="ChEBI" id="CHEBI:13193"/>
        <dbReference type="ChEBI" id="CHEBI:15377"/>
        <dbReference type="ChEBI" id="CHEBI:16842"/>
        <dbReference type="ChEBI" id="CHEBI:17499"/>
        <dbReference type="ChEBI" id="CHEBI:29969"/>
        <dbReference type="ChEBI" id="CHEBI:61976"/>
        <dbReference type="EC" id="1.14.99.66"/>
    </reaction>
</comment>
<feature type="compositionally biased region" description="Pro residues" evidence="6">
    <location>
        <begin position="1"/>
        <end position="16"/>
    </location>
</feature>
<dbReference type="Gene3D" id="1.10.287.80">
    <property type="entry name" value="ATP synthase, gamma subunit, helix hairpin domain"/>
    <property type="match status" value="1"/>
</dbReference>
<dbReference type="InterPro" id="IPR050281">
    <property type="entry name" value="Flavin_monoamine_oxidase"/>
</dbReference>
<dbReference type="SUPFAM" id="SSF51905">
    <property type="entry name" value="FAD/NAD(P)-binding domain"/>
    <property type="match status" value="1"/>
</dbReference>
<dbReference type="PANTHER" id="PTHR10742:SF386">
    <property type="entry name" value="LYSINE-SPECIFIC HISTONE DEMETHYLASE 1A"/>
    <property type="match status" value="1"/>
</dbReference>
<dbReference type="AlphaFoldDB" id="A0A2B4RG06"/>
<dbReference type="GO" id="GO:0003682">
    <property type="term" value="F:chromatin binding"/>
    <property type="evidence" value="ECO:0007669"/>
    <property type="project" value="TreeGrafter"/>
</dbReference>
<sequence length="768" mass="85514">MSGSYPPPILPKPPVGLPFIAPKPNMPGQGVNGSQSGSNSLEEKRQNGGSPNRRTDAEMFDLESEIARRTSQRKRPKVEYTEVDVKLANLTDEEMSDDEIIRTTTRASPVPPPMEAEEPREVEEEDEEEDLQLWVENPRQQMTLEHAMSQLEPQNSDPKLAARVHAFLSRYGLINFGIYKVLKMPAALKKAPKVIVVGSGISGLAAARQLQSFGIDVTIVEARERVGGRVATFRKGQYIADLGAMVLTGRNDVMECLDTKNCVKIKKKGPLEKKANSRLAAVRVPKEKDEMVEREFNRLLEATSYLSHQIDFNYMNSKPVSLGHALELVIKMQERHVKEQQIEHAKKILNIQEQLKANLAQMVQTKEKVKQTHKEYQEALKVKEPRDVTSEFLVKSKLRDLNALCREYDEMAEEQLRIDERLEELEDNPPSDVYLSSRDRQILDWHFANLEFANATPLTSLSLKHWDQDDDFEFSGSHMTVRNGYSCLPAALAEGLDIRLNTAVRHVRYTRTGVEIVTQSTSKSSITTTQTFKGDAVLITLPLGVLKSHPSGVQFHPPLPEWKTAAIHRMGFGNLNKVVLCFDRVFWDPNTNLFGHVGSTTANRGELFLFWNLYKSPVLIALVAGEAANKLENVSDEIIVGSAIAVLKGIFGSSAVPQPKETVVTRWKSDEWSRGSYSFVAAGSSGNDYDLMASPVAPPVVSGMPPGNPAPPNPPRVFFAGEHTIRNYPATVHGALLSGLREAGRIADQFLGLPYEVNRIGQPPMTQA</sequence>
<feature type="binding site" evidence="4">
    <location>
        <begin position="194"/>
        <end position="222"/>
    </location>
    <ligand>
        <name>FAD</name>
        <dbReference type="ChEBI" id="CHEBI:57692"/>
    </ligand>
</feature>
<evidence type="ECO:0000259" key="7">
    <source>
        <dbReference type="PROSITE" id="PS50934"/>
    </source>
</evidence>
<keyword evidence="2 3" id="KW-0560">Oxidoreductase</keyword>
<dbReference type="InterPro" id="IPR036388">
    <property type="entry name" value="WH-like_DNA-bd_sf"/>
</dbReference>
<keyword evidence="3" id="KW-0805">Transcription regulation</keyword>
<dbReference type="Gene3D" id="3.50.50.60">
    <property type="entry name" value="FAD/NAD(P)-binding domain"/>
    <property type="match status" value="2"/>
</dbReference>
<dbReference type="GO" id="GO:0032259">
    <property type="term" value="P:methylation"/>
    <property type="evidence" value="ECO:0007669"/>
    <property type="project" value="UniProtKB-KW"/>
</dbReference>
<dbReference type="InterPro" id="IPR036188">
    <property type="entry name" value="FAD/NAD-bd_sf"/>
</dbReference>
<evidence type="ECO:0000256" key="6">
    <source>
        <dbReference type="SAM" id="MobiDB-lite"/>
    </source>
</evidence>
<organism evidence="8 9">
    <name type="scientific">Stylophora pistillata</name>
    <name type="common">Smooth cauliflower coral</name>
    <dbReference type="NCBI Taxonomy" id="50429"/>
    <lineage>
        <taxon>Eukaryota</taxon>
        <taxon>Metazoa</taxon>
        <taxon>Cnidaria</taxon>
        <taxon>Anthozoa</taxon>
        <taxon>Hexacorallia</taxon>
        <taxon>Scleractinia</taxon>
        <taxon>Astrocoeniina</taxon>
        <taxon>Pocilloporidae</taxon>
        <taxon>Stylophora</taxon>
    </lineage>
</organism>
<dbReference type="GO" id="GO:0140682">
    <property type="term" value="F:FAD-dependent H3K4me/H3K4me3 demethylase activity"/>
    <property type="evidence" value="ECO:0007669"/>
    <property type="project" value="UniProtKB-EC"/>
</dbReference>
<dbReference type="STRING" id="50429.A0A2B4RG06"/>
<feature type="binding site" evidence="4">
    <location>
        <position position="223"/>
    </location>
    <ligand>
        <name>FAD</name>
        <dbReference type="ChEBI" id="CHEBI:57692"/>
    </ligand>
</feature>
<comment type="caution">
    <text evidence="8">The sequence shown here is derived from an EMBL/GenBank/DDBJ whole genome shotgun (WGS) entry which is preliminary data.</text>
</comment>
<comment type="similarity">
    <text evidence="1 3">Belongs to the flavin monoamine oxidase family.</text>
</comment>
<dbReference type="Proteomes" id="UP000225706">
    <property type="component" value="Unassembled WGS sequence"/>
</dbReference>